<keyword evidence="3" id="KW-0551">Lipid droplet</keyword>
<gene>
    <name evidence="5" type="primary">LOC117648538</name>
</gene>
<accession>A0A6P8Z8V1</accession>
<dbReference type="GeneID" id="117648538"/>
<dbReference type="GO" id="GO:0005829">
    <property type="term" value="C:cytosol"/>
    <property type="evidence" value="ECO:0007669"/>
    <property type="project" value="TreeGrafter"/>
</dbReference>
<dbReference type="PANTHER" id="PTHR14024:SF49">
    <property type="entry name" value="LIPID STORAGE DROPLETS SURFACE-BINDING PROTEIN 1"/>
    <property type="match status" value="1"/>
</dbReference>
<organism evidence="5">
    <name type="scientific">Thrips palmi</name>
    <name type="common">Melon thrips</name>
    <dbReference type="NCBI Taxonomy" id="161013"/>
    <lineage>
        <taxon>Eukaryota</taxon>
        <taxon>Metazoa</taxon>
        <taxon>Ecdysozoa</taxon>
        <taxon>Arthropoda</taxon>
        <taxon>Hexapoda</taxon>
        <taxon>Insecta</taxon>
        <taxon>Pterygota</taxon>
        <taxon>Neoptera</taxon>
        <taxon>Paraneoptera</taxon>
        <taxon>Thysanoptera</taxon>
        <taxon>Terebrantia</taxon>
        <taxon>Thripoidea</taxon>
        <taxon>Thripidae</taxon>
        <taxon>Thrips</taxon>
    </lineage>
</organism>
<dbReference type="GO" id="GO:0005811">
    <property type="term" value="C:lipid droplet"/>
    <property type="evidence" value="ECO:0007669"/>
    <property type="project" value="UniProtKB-SubCell"/>
</dbReference>
<dbReference type="PANTHER" id="PTHR14024">
    <property type="entry name" value="PERILIPIN"/>
    <property type="match status" value="1"/>
</dbReference>
<dbReference type="KEGG" id="tpal:117648538"/>
<keyword evidence="4" id="KW-1185">Reference proteome</keyword>
<dbReference type="AlphaFoldDB" id="A0A6P8Z8V1"/>
<dbReference type="Proteomes" id="UP000515158">
    <property type="component" value="Unplaced"/>
</dbReference>
<dbReference type="GO" id="GO:0019915">
    <property type="term" value="P:lipid storage"/>
    <property type="evidence" value="ECO:0007669"/>
    <property type="project" value="TreeGrafter"/>
</dbReference>
<evidence type="ECO:0000256" key="2">
    <source>
        <dbReference type="ARBA" id="ARBA00006311"/>
    </source>
</evidence>
<reference evidence="5" key="1">
    <citation type="submission" date="2025-08" db="UniProtKB">
        <authorList>
            <consortium name="RefSeq"/>
        </authorList>
    </citation>
    <scope>IDENTIFICATION</scope>
    <source>
        <tissue evidence="5">Total insect</tissue>
    </source>
</reference>
<proteinExistence type="inferred from homology"/>
<dbReference type="InParanoid" id="A0A6P8Z8V1"/>
<evidence type="ECO:0000313" key="4">
    <source>
        <dbReference type="Proteomes" id="UP000515158"/>
    </source>
</evidence>
<protein>
    <submittedName>
        <fullName evidence="5">Perilipin-1-like</fullName>
    </submittedName>
</protein>
<dbReference type="InterPro" id="IPR004279">
    <property type="entry name" value="Perilipin"/>
</dbReference>
<name>A0A6P8Z8V1_THRPL</name>
<evidence type="ECO:0000313" key="5">
    <source>
        <dbReference type="RefSeq" id="XP_034246945.1"/>
    </source>
</evidence>
<evidence type="ECO:0000256" key="1">
    <source>
        <dbReference type="ARBA" id="ARBA00004502"/>
    </source>
</evidence>
<evidence type="ECO:0000256" key="3">
    <source>
        <dbReference type="ARBA" id="ARBA00022677"/>
    </source>
</evidence>
<dbReference type="GO" id="GO:0010890">
    <property type="term" value="P:positive regulation of triglyceride storage"/>
    <property type="evidence" value="ECO:0007669"/>
    <property type="project" value="TreeGrafter"/>
</dbReference>
<comment type="subcellular location">
    <subcellularLocation>
        <location evidence="1">Lipid droplet</location>
    </subcellularLocation>
</comment>
<dbReference type="OrthoDB" id="376826at2759"/>
<comment type="similarity">
    <text evidence="2">Belongs to the perilipin family.</text>
</comment>
<dbReference type="Pfam" id="PF03036">
    <property type="entry name" value="Perilipin"/>
    <property type="match status" value="1"/>
</dbReference>
<dbReference type="RefSeq" id="XP_034246945.1">
    <property type="nucleotide sequence ID" value="XM_034391054.1"/>
</dbReference>
<sequence>MAAVPAPAGGMGLESVNKITQLPVVESTIGLASDMYKKVKDSNSVVSAALGAAESTAQSAVNKAVEVGRPVAARLQGPIQRVDSALCTGIDFVESKVPAVKLPPKEMYDRVMGAVCSVCGYGMQKINEVGQLIGKTASAATGGDGTARAQCPQCAQAQAEREKRIVPVKVD</sequence>